<dbReference type="GO" id="GO:0005886">
    <property type="term" value="C:plasma membrane"/>
    <property type="evidence" value="ECO:0007669"/>
    <property type="project" value="UniProtKB-SubCell"/>
</dbReference>
<keyword evidence="3 7" id="KW-0808">Transferase</keyword>
<feature type="transmembrane region" description="Helical" evidence="7">
    <location>
        <begin position="177"/>
        <end position="194"/>
    </location>
</feature>
<dbReference type="GO" id="GO:0042158">
    <property type="term" value="P:lipoprotein biosynthetic process"/>
    <property type="evidence" value="ECO:0007669"/>
    <property type="project" value="UniProtKB-UniRule"/>
</dbReference>
<dbReference type="PANTHER" id="PTHR30589">
    <property type="entry name" value="PROLIPOPROTEIN DIACYLGLYCERYL TRANSFERASE"/>
    <property type="match status" value="1"/>
</dbReference>
<evidence type="ECO:0000313" key="9">
    <source>
        <dbReference type="Proteomes" id="UP000741360"/>
    </source>
</evidence>
<evidence type="ECO:0000256" key="1">
    <source>
        <dbReference type="ARBA" id="ARBA00007150"/>
    </source>
</evidence>
<comment type="caution">
    <text evidence="8">The sequence shown here is derived from an EMBL/GenBank/DDBJ whole genome shotgun (WGS) entry which is preliminary data.</text>
</comment>
<feature type="transmembrane region" description="Helical" evidence="7">
    <location>
        <begin position="51"/>
        <end position="71"/>
    </location>
</feature>
<dbReference type="GO" id="GO:0008961">
    <property type="term" value="F:phosphatidylglycerol-prolipoprotein diacylglyceryl transferase activity"/>
    <property type="evidence" value="ECO:0007669"/>
    <property type="project" value="UniProtKB-UniRule"/>
</dbReference>
<keyword evidence="5 7" id="KW-1133">Transmembrane helix</keyword>
<gene>
    <name evidence="7 8" type="primary">lgt</name>
    <name evidence="8" type="ORF">HYY65_12005</name>
</gene>
<comment type="subcellular location">
    <subcellularLocation>
        <location evidence="7">Cell membrane</location>
        <topology evidence="7">Multi-pass membrane protein</topology>
    </subcellularLocation>
</comment>
<keyword evidence="4 7" id="KW-0812">Transmembrane</keyword>
<evidence type="ECO:0000256" key="7">
    <source>
        <dbReference type="HAMAP-Rule" id="MF_01147"/>
    </source>
</evidence>
<evidence type="ECO:0000256" key="4">
    <source>
        <dbReference type="ARBA" id="ARBA00022692"/>
    </source>
</evidence>
<evidence type="ECO:0000256" key="3">
    <source>
        <dbReference type="ARBA" id="ARBA00022679"/>
    </source>
</evidence>
<dbReference type="HAMAP" id="MF_01147">
    <property type="entry name" value="Lgt"/>
    <property type="match status" value="1"/>
</dbReference>
<dbReference type="Proteomes" id="UP000741360">
    <property type="component" value="Unassembled WGS sequence"/>
</dbReference>
<dbReference type="EMBL" id="JACPSX010000230">
    <property type="protein sequence ID" value="MBI3015752.1"/>
    <property type="molecule type" value="Genomic_DNA"/>
</dbReference>
<accession>A0A932GRW1</accession>
<dbReference type="Pfam" id="PF01790">
    <property type="entry name" value="LGT"/>
    <property type="match status" value="1"/>
</dbReference>
<feature type="transmembrane region" description="Helical" evidence="7">
    <location>
        <begin position="12"/>
        <end position="31"/>
    </location>
</feature>
<feature type="transmembrane region" description="Helical" evidence="7">
    <location>
        <begin position="83"/>
        <end position="106"/>
    </location>
</feature>
<protein>
    <recommendedName>
        <fullName evidence="7">Phosphatidylglycerol--prolipoprotein diacylglyceryl transferase</fullName>
        <ecNumber evidence="7">2.5.1.145</ecNumber>
    </recommendedName>
</protein>
<proteinExistence type="inferred from homology"/>
<dbReference type="InterPro" id="IPR001640">
    <property type="entry name" value="Lgt"/>
</dbReference>
<comment type="similarity">
    <text evidence="1 7">Belongs to the Lgt family.</text>
</comment>
<evidence type="ECO:0000256" key="6">
    <source>
        <dbReference type="ARBA" id="ARBA00023136"/>
    </source>
</evidence>
<reference evidence="8" key="1">
    <citation type="submission" date="2020-07" db="EMBL/GenBank/DDBJ databases">
        <title>Huge and variable diversity of episymbiotic CPR bacteria and DPANN archaea in groundwater ecosystems.</title>
        <authorList>
            <person name="He C.Y."/>
            <person name="Keren R."/>
            <person name="Whittaker M."/>
            <person name="Farag I.F."/>
            <person name="Doudna J."/>
            <person name="Cate J.H.D."/>
            <person name="Banfield J.F."/>
        </authorList>
    </citation>
    <scope>NUCLEOTIDE SEQUENCE</scope>
    <source>
        <strain evidence="8">NC_groundwater_717_Ag_S-0.2um_59_8</strain>
    </source>
</reference>
<evidence type="ECO:0000256" key="2">
    <source>
        <dbReference type="ARBA" id="ARBA00022475"/>
    </source>
</evidence>
<feature type="transmembrane region" description="Helical" evidence="7">
    <location>
        <begin position="214"/>
        <end position="232"/>
    </location>
</feature>
<evidence type="ECO:0000313" key="8">
    <source>
        <dbReference type="EMBL" id="MBI3015752.1"/>
    </source>
</evidence>
<evidence type="ECO:0000256" key="5">
    <source>
        <dbReference type="ARBA" id="ARBA00022989"/>
    </source>
</evidence>
<name>A0A932GRW1_UNCTE</name>
<sequence>MDPVLIQIGPFVIRYYGLMYVLGTLAGIYLLRRESRRLNLPLSEDSQVNLVLLVVFAGILGGRIYYVIFNWDYYSRNPAEIPALWHGGLAIHGGLMAGVLAGLWFVRKHGLAFLQMADTCVPMVALAQAFGRFGNFMNGDAHGVPTNLPWGIVFPPESIAGRQFGPVRLHPTMLYELVWDLAIFGVLCLILYSVGRAVIESFRADSLMLGSWRVAQLVSALVVIGSAGWLVGSRLWKPAP</sequence>
<dbReference type="AlphaFoldDB" id="A0A932GRW1"/>
<dbReference type="PANTHER" id="PTHR30589:SF0">
    <property type="entry name" value="PHOSPHATIDYLGLYCEROL--PROLIPOPROTEIN DIACYLGLYCERYL TRANSFERASE"/>
    <property type="match status" value="1"/>
</dbReference>
<comment type="function">
    <text evidence="7">Catalyzes the transfer of the diacylglyceryl group from phosphatidylglycerol to the sulfhydryl group of the N-terminal cysteine of a prolipoprotein, the first step in the formation of mature lipoproteins.</text>
</comment>
<comment type="catalytic activity">
    <reaction evidence="7">
        <text>L-cysteinyl-[prolipoprotein] + a 1,2-diacyl-sn-glycero-3-phospho-(1'-sn-glycerol) = an S-1,2-diacyl-sn-glyceryl-L-cysteinyl-[prolipoprotein] + sn-glycerol 1-phosphate + H(+)</text>
        <dbReference type="Rhea" id="RHEA:56712"/>
        <dbReference type="Rhea" id="RHEA-COMP:14679"/>
        <dbReference type="Rhea" id="RHEA-COMP:14680"/>
        <dbReference type="ChEBI" id="CHEBI:15378"/>
        <dbReference type="ChEBI" id="CHEBI:29950"/>
        <dbReference type="ChEBI" id="CHEBI:57685"/>
        <dbReference type="ChEBI" id="CHEBI:64716"/>
        <dbReference type="ChEBI" id="CHEBI:140658"/>
        <dbReference type="EC" id="2.5.1.145"/>
    </reaction>
</comment>
<comment type="pathway">
    <text evidence="7">Protein modification; lipoprotein biosynthesis (diacylglyceryl transfer).</text>
</comment>
<dbReference type="EC" id="2.5.1.145" evidence="7"/>
<keyword evidence="2 7" id="KW-1003">Cell membrane</keyword>
<keyword evidence="6 7" id="KW-0472">Membrane</keyword>
<dbReference type="NCBIfam" id="TIGR00544">
    <property type="entry name" value="lgt"/>
    <property type="match status" value="1"/>
</dbReference>
<organism evidence="8 9">
    <name type="scientific">Tectimicrobiota bacterium</name>
    <dbReference type="NCBI Taxonomy" id="2528274"/>
    <lineage>
        <taxon>Bacteria</taxon>
        <taxon>Pseudomonadati</taxon>
        <taxon>Nitrospinota/Tectimicrobiota group</taxon>
        <taxon>Candidatus Tectimicrobiota</taxon>
    </lineage>
</organism>
<feature type="binding site" evidence="7">
    <location>
        <position position="132"/>
    </location>
    <ligand>
        <name>a 1,2-diacyl-sn-glycero-3-phospho-(1'-sn-glycerol)</name>
        <dbReference type="ChEBI" id="CHEBI:64716"/>
    </ligand>
</feature>